<keyword evidence="2" id="KW-0349">Heme</keyword>
<dbReference type="InterPro" id="IPR002397">
    <property type="entry name" value="Cyt_P450_B"/>
</dbReference>
<proteinExistence type="inferred from homology"/>
<evidence type="ECO:0000313" key="4">
    <source>
        <dbReference type="Proteomes" id="UP001197247"/>
    </source>
</evidence>
<dbReference type="SUPFAM" id="SSF48264">
    <property type="entry name" value="Cytochrome P450"/>
    <property type="match status" value="1"/>
</dbReference>
<dbReference type="InterPro" id="IPR017972">
    <property type="entry name" value="Cyt_P450_CS"/>
</dbReference>
<dbReference type="Proteomes" id="UP001197247">
    <property type="component" value="Unassembled WGS sequence"/>
</dbReference>
<dbReference type="PRINTS" id="PR00359">
    <property type="entry name" value="BP450"/>
</dbReference>
<keyword evidence="2" id="KW-0503">Monooxygenase</keyword>
<accession>A0ABS5TQZ7</accession>
<name>A0ABS5TQZ7_9ACTN</name>
<reference evidence="3 4" key="1">
    <citation type="submission" date="2021-05" db="EMBL/GenBank/DDBJ databases">
        <title>Kineosporia and Streptomyces sp. nov. two new marine actinobacteria isolated from Coral.</title>
        <authorList>
            <person name="Buangrab K."/>
            <person name="Sutthacheep M."/>
            <person name="Yeemin T."/>
            <person name="Harunari E."/>
            <person name="Igarashi Y."/>
            <person name="Kanchanasin P."/>
            <person name="Tanasupawat S."/>
            <person name="Phongsopitanun W."/>
        </authorList>
    </citation>
    <scope>NUCLEOTIDE SEQUENCE [LARGE SCALE GENOMIC DNA]</scope>
    <source>
        <strain evidence="3 4">J2-2</strain>
    </source>
</reference>
<keyword evidence="2" id="KW-0408">Iron</keyword>
<comment type="similarity">
    <text evidence="1 2">Belongs to the cytochrome P450 family.</text>
</comment>
<dbReference type="PROSITE" id="PS00086">
    <property type="entry name" value="CYTOCHROME_P450"/>
    <property type="match status" value="1"/>
</dbReference>
<dbReference type="Gene3D" id="1.10.630.10">
    <property type="entry name" value="Cytochrome P450"/>
    <property type="match status" value="1"/>
</dbReference>
<keyword evidence="2" id="KW-0479">Metal-binding</keyword>
<keyword evidence="4" id="KW-1185">Reference proteome</keyword>
<evidence type="ECO:0000256" key="2">
    <source>
        <dbReference type="RuleBase" id="RU000461"/>
    </source>
</evidence>
<sequence>MNRTTMRETEPDRPALIFTPEVKADSPRVLAELRARGPVQRVRLGNGLAAWAVLSYEEARAALTHPDLRHDPTPSEKALEAVGYTVHKPGHGVGGSMLQLDPPDHTRLRRLVAPAFSPRRTRLLTERVHEITAGLLDAMAPRGEADLVEAFTAPLPVTVICELLGIPAADRDSFRRWTGDFLGLPSDRQRAAGLSLNGYVAELVERKLAEPADDLLSDLTLQSSTQDGRLSRAELIGTAVLLVIAGHDTTVNLIGNAMVALFRAPHQADLLRARPELVEQAVEEFLRLDSSVEASTLRFAANDLELAGVRIRRGDVVAVYLGQASRDAPQAEGTDPAVLDVTRPGPRHVAFGHGIHHCLGAPLARMEASVAIGALLRRFPDLRLAVPLDDLCWIPVGMMRGPLELPVRFTPRPHGTTVR</sequence>
<dbReference type="Pfam" id="PF00067">
    <property type="entry name" value="p450"/>
    <property type="match status" value="1"/>
</dbReference>
<dbReference type="PANTHER" id="PTHR46696">
    <property type="entry name" value="P450, PUTATIVE (EUROFUNG)-RELATED"/>
    <property type="match status" value="1"/>
</dbReference>
<organism evidence="3 4">
    <name type="scientific">Kineosporia corallincola</name>
    <dbReference type="NCBI Taxonomy" id="2835133"/>
    <lineage>
        <taxon>Bacteria</taxon>
        <taxon>Bacillati</taxon>
        <taxon>Actinomycetota</taxon>
        <taxon>Actinomycetes</taxon>
        <taxon>Kineosporiales</taxon>
        <taxon>Kineosporiaceae</taxon>
        <taxon>Kineosporia</taxon>
    </lineage>
</organism>
<evidence type="ECO:0000256" key="1">
    <source>
        <dbReference type="ARBA" id="ARBA00010617"/>
    </source>
</evidence>
<dbReference type="CDD" id="cd11029">
    <property type="entry name" value="CYP107-like"/>
    <property type="match status" value="1"/>
</dbReference>
<dbReference type="EMBL" id="JAHBAY010000016">
    <property type="protein sequence ID" value="MBT0773219.1"/>
    <property type="molecule type" value="Genomic_DNA"/>
</dbReference>
<gene>
    <name evidence="3" type="ORF">KIH74_30020</name>
</gene>
<comment type="caution">
    <text evidence="3">The sequence shown here is derived from an EMBL/GenBank/DDBJ whole genome shotgun (WGS) entry which is preliminary data.</text>
</comment>
<protein>
    <submittedName>
        <fullName evidence="3">Cytochrome P450</fullName>
    </submittedName>
</protein>
<dbReference type="RefSeq" id="WP_214159760.1">
    <property type="nucleotide sequence ID" value="NZ_JAHBAY010000016.1"/>
</dbReference>
<keyword evidence="2" id="KW-0560">Oxidoreductase</keyword>
<dbReference type="InterPro" id="IPR001128">
    <property type="entry name" value="Cyt_P450"/>
</dbReference>
<evidence type="ECO:0000313" key="3">
    <source>
        <dbReference type="EMBL" id="MBT0773219.1"/>
    </source>
</evidence>
<dbReference type="PANTHER" id="PTHR46696:SF1">
    <property type="entry name" value="CYTOCHROME P450 YJIB-RELATED"/>
    <property type="match status" value="1"/>
</dbReference>
<dbReference type="InterPro" id="IPR036396">
    <property type="entry name" value="Cyt_P450_sf"/>
</dbReference>